<name>A0A8J8G7H0_9FLAO</name>
<organism evidence="1 2">
    <name type="scientific">Frigoriflavimonas asaccharolytica</name>
    <dbReference type="NCBI Taxonomy" id="2735899"/>
    <lineage>
        <taxon>Bacteria</taxon>
        <taxon>Pseudomonadati</taxon>
        <taxon>Bacteroidota</taxon>
        <taxon>Flavobacteriia</taxon>
        <taxon>Flavobacteriales</taxon>
        <taxon>Weeksellaceae</taxon>
        <taxon>Frigoriflavimonas</taxon>
    </lineage>
</organism>
<keyword evidence="2" id="KW-1185">Reference proteome</keyword>
<dbReference type="RefSeq" id="WP_173778703.1">
    <property type="nucleotide sequence ID" value="NZ_JABSNO010000006.1"/>
</dbReference>
<reference evidence="1" key="1">
    <citation type="submission" date="2020-05" db="EMBL/GenBank/DDBJ databases">
        <title>Genomic Encyclopedia of Type Strains, Phase IV (KMG-V): Genome sequencing to study the core and pangenomes of soil and plant-associated prokaryotes.</title>
        <authorList>
            <person name="Whitman W."/>
        </authorList>
    </citation>
    <scope>NUCLEOTIDE SEQUENCE</scope>
    <source>
        <strain evidence="1">16F</strain>
    </source>
</reference>
<dbReference type="Proteomes" id="UP000610746">
    <property type="component" value="Unassembled WGS sequence"/>
</dbReference>
<proteinExistence type="predicted"/>
<protein>
    <submittedName>
        <fullName evidence="1">Uncharacterized protein</fullName>
    </submittedName>
</protein>
<dbReference type="EMBL" id="JABSNO010000006">
    <property type="protein sequence ID" value="NRS92090.1"/>
    <property type="molecule type" value="Genomic_DNA"/>
</dbReference>
<evidence type="ECO:0000313" key="1">
    <source>
        <dbReference type="EMBL" id="NRS92090.1"/>
    </source>
</evidence>
<sequence>MRDIPKSEISKKAKEIHHTLRTITDLIPDDNEYLKDVKSHILENIMILQAKLYSAERMKLWDLKMENAAIIRKNARELMVQYHSLKMFGFEDVKYYKMVREQLEEFRLLFRDWVSTFNPKHFIVDEWGLFNPPGIDQDYEQRDDELNFLNEDEDEF</sequence>
<gene>
    <name evidence="1" type="ORF">HNQ03_001157</name>
</gene>
<accession>A0A8J8G7H0</accession>
<comment type="caution">
    <text evidence="1">The sequence shown here is derived from an EMBL/GenBank/DDBJ whole genome shotgun (WGS) entry which is preliminary data.</text>
</comment>
<dbReference type="AlphaFoldDB" id="A0A8J8G7H0"/>
<evidence type="ECO:0000313" key="2">
    <source>
        <dbReference type="Proteomes" id="UP000610746"/>
    </source>
</evidence>